<reference evidence="1 2" key="1">
    <citation type="submission" date="2020-07" db="EMBL/GenBank/DDBJ databases">
        <authorList>
            <person name="Feng X."/>
        </authorList>
    </citation>
    <scope>NUCLEOTIDE SEQUENCE [LARGE SCALE GENOMIC DNA]</scope>
    <source>
        <strain evidence="1 2">JCM14086</strain>
    </source>
</reference>
<dbReference type="SUPFAM" id="SSF52172">
    <property type="entry name" value="CheY-like"/>
    <property type="match status" value="1"/>
</dbReference>
<dbReference type="RefSeq" id="WP_185693970.1">
    <property type="nucleotide sequence ID" value="NZ_JACHVA010000126.1"/>
</dbReference>
<organism evidence="1 2">
    <name type="scientific">Puniceicoccus vermicola</name>
    <dbReference type="NCBI Taxonomy" id="388746"/>
    <lineage>
        <taxon>Bacteria</taxon>
        <taxon>Pseudomonadati</taxon>
        <taxon>Verrucomicrobiota</taxon>
        <taxon>Opitutia</taxon>
        <taxon>Puniceicoccales</taxon>
        <taxon>Puniceicoccaceae</taxon>
        <taxon>Puniceicoccus</taxon>
    </lineage>
</organism>
<sequence length="168" mass="18787">MKNENKPTSAFTPKFLVIDDDLIVGKVVQRHIQSQFSHAIVDTCSDPVVHPGYDVYFVDNNFNGQEMALNLLRQIRALEPQALVVALSNTLDLDLVSNLVNNGCNVIYDKGDISGSHEARKVITNYLAVCEDYYNNPGKRSARSLLSSIKQLLNEWNHRLAQNASSIK</sequence>
<evidence type="ECO:0008006" key="3">
    <source>
        <dbReference type="Google" id="ProtNLM"/>
    </source>
</evidence>
<comment type="caution">
    <text evidence="1">The sequence shown here is derived from an EMBL/GenBank/DDBJ whole genome shotgun (WGS) entry which is preliminary data.</text>
</comment>
<dbReference type="InterPro" id="IPR011006">
    <property type="entry name" value="CheY-like_superfamily"/>
</dbReference>
<keyword evidence="2" id="KW-1185">Reference proteome</keyword>
<proteinExistence type="predicted"/>
<accession>A0A7X1B0F4</accession>
<evidence type="ECO:0000313" key="1">
    <source>
        <dbReference type="EMBL" id="MBC2603338.1"/>
    </source>
</evidence>
<protein>
    <recommendedName>
        <fullName evidence="3">Response regulator</fullName>
    </recommendedName>
</protein>
<dbReference type="AlphaFoldDB" id="A0A7X1B0F4"/>
<dbReference type="Proteomes" id="UP000525652">
    <property type="component" value="Unassembled WGS sequence"/>
</dbReference>
<name>A0A7X1B0F4_9BACT</name>
<dbReference type="EMBL" id="JACHVA010000126">
    <property type="protein sequence ID" value="MBC2603338.1"/>
    <property type="molecule type" value="Genomic_DNA"/>
</dbReference>
<gene>
    <name evidence="1" type="ORF">H5P30_16265</name>
</gene>
<dbReference type="Gene3D" id="3.40.50.2300">
    <property type="match status" value="1"/>
</dbReference>
<evidence type="ECO:0000313" key="2">
    <source>
        <dbReference type="Proteomes" id="UP000525652"/>
    </source>
</evidence>